<dbReference type="PROSITE" id="PS00893">
    <property type="entry name" value="NUDIX_BOX"/>
    <property type="match status" value="1"/>
</dbReference>
<evidence type="ECO:0000256" key="6">
    <source>
        <dbReference type="ARBA" id="ARBA00032162"/>
    </source>
</evidence>
<dbReference type="InterPro" id="IPR015797">
    <property type="entry name" value="NUDIX_hydrolase-like_dom_sf"/>
</dbReference>
<dbReference type="SUPFAM" id="SSF55729">
    <property type="entry name" value="Acyl-CoA N-acyltransferases (Nat)"/>
    <property type="match status" value="1"/>
</dbReference>
<dbReference type="RefSeq" id="WP_223928215.1">
    <property type="nucleotide sequence ID" value="NZ_BPTU01000004.1"/>
</dbReference>
<dbReference type="PROSITE" id="PS51186">
    <property type="entry name" value="GNAT"/>
    <property type="match status" value="1"/>
</dbReference>
<dbReference type="GO" id="GO:0019693">
    <property type="term" value="P:ribose phosphate metabolic process"/>
    <property type="evidence" value="ECO:0007669"/>
    <property type="project" value="TreeGrafter"/>
</dbReference>
<name>A0A9R1C839_9BACT</name>
<dbReference type="InterPro" id="IPR016181">
    <property type="entry name" value="Acyl_CoA_acyltransferase"/>
</dbReference>
<evidence type="ECO:0000313" key="11">
    <source>
        <dbReference type="Proteomes" id="UP000825483"/>
    </source>
</evidence>
<dbReference type="EMBL" id="BPUB01000001">
    <property type="protein sequence ID" value="GJG57740.1"/>
    <property type="molecule type" value="Genomic_DNA"/>
</dbReference>
<feature type="domain" description="N-acetyltransferase" evidence="8">
    <location>
        <begin position="2"/>
        <end position="161"/>
    </location>
</feature>
<dbReference type="CDD" id="cd04301">
    <property type="entry name" value="NAT_SF"/>
    <property type="match status" value="1"/>
</dbReference>
<evidence type="ECO:0000256" key="7">
    <source>
        <dbReference type="ARBA" id="ARBA00032272"/>
    </source>
</evidence>
<comment type="caution">
    <text evidence="10">The sequence shown here is derived from an EMBL/GenBank/DDBJ whole genome shotgun (WGS) entry which is preliminary data.</text>
</comment>
<dbReference type="AlphaFoldDB" id="A0A9R1C839"/>
<accession>A0A9R1C839</accession>
<evidence type="ECO:0000259" key="8">
    <source>
        <dbReference type="PROSITE" id="PS51186"/>
    </source>
</evidence>
<dbReference type="SUPFAM" id="SSF55811">
    <property type="entry name" value="Nudix"/>
    <property type="match status" value="1"/>
</dbReference>
<dbReference type="InterPro" id="IPR000182">
    <property type="entry name" value="GNAT_dom"/>
</dbReference>
<dbReference type="GO" id="GO:0016787">
    <property type="term" value="F:hydrolase activity"/>
    <property type="evidence" value="ECO:0007669"/>
    <property type="project" value="UniProtKB-KW"/>
</dbReference>
<dbReference type="Pfam" id="PF00293">
    <property type="entry name" value="NUDIX"/>
    <property type="match status" value="1"/>
</dbReference>
<evidence type="ECO:0000259" key="9">
    <source>
        <dbReference type="PROSITE" id="PS51462"/>
    </source>
</evidence>
<keyword evidence="11" id="KW-1185">Reference proteome</keyword>
<dbReference type="Gene3D" id="3.90.79.10">
    <property type="entry name" value="Nucleoside Triphosphate Pyrophosphohydrolase"/>
    <property type="match status" value="1"/>
</dbReference>
<dbReference type="Proteomes" id="UP000825483">
    <property type="component" value="Unassembled WGS sequence"/>
</dbReference>
<comment type="cofactor">
    <cofactor evidence="2">
        <name>Mg(2+)</name>
        <dbReference type="ChEBI" id="CHEBI:18420"/>
    </cofactor>
</comment>
<comment type="catalytic activity">
    <reaction evidence="1">
        <text>GDP-alpha-D-mannose + H2O = alpha-D-mannose 1-phosphate + GMP + 2 H(+)</text>
        <dbReference type="Rhea" id="RHEA:27978"/>
        <dbReference type="ChEBI" id="CHEBI:15377"/>
        <dbReference type="ChEBI" id="CHEBI:15378"/>
        <dbReference type="ChEBI" id="CHEBI:57527"/>
        <dbReference type="ChEBI" id="CHEBI:58115"/>
        <dbReference type="ChEBI" id="CHEBI:58409"/>
    </reaction>
</comment>
<evidence type="ECO:0000313" key="10">
    <source>
        <dbReference type="EMBL" id="GJG57740.1"/>
    </source>
</evidence>
<evidence type="ECO:0000256" key="4">
    <source>
        <dbReference type="ARBA" id="ARBA00016377"/>
    </source>
</evidence>
<dbReference type="GeneID" id="72468640"/>
<dbReference type="PROSITE" id="PS51462">
    <property type="entry name" value="NUDIX"/>
    <property type="match status" value="1"/>
</dbReference>
<dbReference type="InterPro" id="IPR020084">
    <property type="entry name" value="NUDIX_hydrolase_CS"/>
</dbReference>
<dbReference type="PANTHER" id="PTHR11839:SF18">
    <property type="entry name" value="NUDIX HYDROLASE DOMAIN-CONTAINING PROTEIN"/>
    <property type="match status" value="1"/>
</dbReference>
<evidence type="ECO:0000256" key="1">
    <source>
        <dbReference type="ARBA" id="ARBA00000847"/>
    </source>
</evidence>
<gene>
    <name evidence="10" type="ORF">PRLR5076_05910</name>
</gene>
<dbReference type="InterPro" id="IPR000086">
    <property type="entry name" value="NUDIX_hydrolase_dom"/>
</dbReference>
<dbReference type="GO" id="GO:0006753">
    <property type="term" value="P:nucleoside phosphate metabolic process"/>
    <property type="evidence" value="ECO:0007669"/>
    <property type="project" value="TreeGrafter"/>
</dbReference>
<dbReference type="GO" id="GO:0005829">
    <property type="term" value="C:cytosol"/>
    <property type="evidence" value="ECO:0007669"/>
    <property type="project" value="TreeGrafter"/>
</dbReference>
<dbReference type="PANTHER" id="PTHR11839">
    <property type="entry name" value="UDP/ADP-SUGAR PYROPHOSPHATASE"/>
    <property type="match status" value="1"/>
</dbReference>
<reference evidence="10" key="1">
    <citation type="journal article" date="2022" name="Int. J. Syst. Evol. Microbiol.">
        <title>Prevotella lacticifex sp. nov., isolated from the rumen of cows.</title>
        <authorList>
            <person name="Shinkai T."/>
            <person name="Ikeyama N."/>
            <person name="Kumagai M."/>
            <person name="Ohmori H."/>
            <person name="Sakamoto M."/>
            <person name="Ohkuma M."/>
            <person name="Mitsumori M."/>
        </authorList>
    </citation>
    <scope>NUCLEOTIDE SEQUENCE</scope>
    <source>
        <strain evidence="10">R5076</strain>
    </source>
</reference>
<evidence type="ECO:0000256" key="5">
    <source>
        <dbReference type="ARBA" id="ARBA00022801"/>
    </source>
</evidence>
<protein>
    <recommendedName>
        <fullName evidence="4">GDP-mannose pyrophosphatase</fullName>
    </recommendedName>
    <alternativeName>
        <fullName evidence="6">GDP-mannose hydrolase</fullName>
    </alternativeName>
    <alternativeName>
        <fullName evidence="7">GDPMK</fullName>
    </alternativeName>
</protein>
<proteinExistence type="inferred from homology"/>
<organism evidence="10 11">
    <name type="scientific">Prevotella lacticifex</name>
    <dbReference type="NCBI Taxonomy" id="2854755"/>
    <lineage>
        <taxon>Bacteria</taxon>
        <taxon>Pseudomonadati</taxon>
        <taxon>Bacteroidota</taxon>
        <taxon>Bacteroidia</taxon>
        <taxon>Bacteroidales</taxon>
        <taxon>Prevotellaceae</taxon>
        <taxon>Prevotella</taxon>
    </lineage>
</organism>
<comment type="similarity">
    <text evidence="3">Belongs to the Nudix hydrolase family. NudK subfamily.</text>
</comment>
<sequence>MTIIRRIRETDNRRIAEIIRCVFDEFDMPKTHTVYDDPDTDRQYELFRDEPLSVLWVAEADGKVIGTCGVYPTAGLPKGWCEIVKFYVDSNARGKSIGNQLFAKALSSARYLGYTTAYLETFPQFGGAVRMYERYGFEALDHQIGNSGHTATSIWMTKKLCEADFADADMEWEVLSTQNIIHRPHLDAYCERVKLPNGKIYDEFYHLHFAPVVCIVAETPDGKLIMERQYRHAVREVLTEIPAGIVEDGEDPLTAAKRELSEETGYGSDDWQPLSVEYAQGGVQDNKMYSFLARNAIPVGDRHLDSTEDISVHLIDKEEVLGMLVRGDISQAPLSPALWKYFALYTDLLR</sequence>
<dbReference type="CDD" id="cd03424">
    <property type="entry name" value="NUDIX_ADPRase_Nudt5_UGPPase_Nudt14"/>
    <property type="match status" value="1"/>
</dbReference>
<dbReference type="GO" id="GO:0016747">
    <property type="term" value="F:acyltransferase activity, transferring groups other than amino-acyl groups"/>
    <property type="evidence" value="ECO:0007669"/>
    <property type="project" value="InterPro"/>
</dbReference>
<feature type="domain" description="Nudix hydrolase" evidence="9">
    <location>
        <begin position="207"/>
        <end position="337"/>
    </location>
</feature>
<evidence type="ECO:0000256" key="3">
    <source>
        <dbReference type="ARBA" id="ARBA00007275"/>
    </source>
</evidence>
<evidence type="ECO:0000256" key="2">
    <source>
        <dbReference type="ARBA" id="ARBA00001946"/>
    </source>
</evidence>
<dbReference type="Gene3D" id="3.40.630.30">
    <property type="match status" value="1"/>
</dbReference>
<keyword evidence="5" id="KW-0378">Hydrolase</keyword>
<dbReference type="Pfam" id="PF00583">
    <property type="entry name" value="Acetyltransf_1"/>
    <property type="match status" value="1"/>
</dbReference>